<keyword evidence="9" id="KW-1185">Reference proteome</keyword>
<dbReference type="InterPro" id="IPR036955">
    <property type="entry name" value="AP2/ERF_dom_sf"/>
</dbReference>
<reference evidence="7 9" key="1">
    <citation type="journal article" date="2011" name="Nature">
        <title>The Medicago genome provides insight into the evolution of rhizobial symbioses.</title>
        <authorList>
            <person name="Young N.D."/>
            <person name="Debelle F."/>
            <person name="Oldroyd G.E."/>
            <person name="Geurts R."/>
            <person name="Cannon S.B."/>
            <person name="Udvardi M.K."/>
            <person name="Benedito V.A."/>
            <person name="Mayer K.F."/>
            <person name="Gouzy J."/>
            <person name="Schoof H."/>
            <person name="Van de Peer Y."/>
            <person name="Proost S."/>
            <person name="Cook D.R."/>
            <person name="Meyers B.C."/>
            <person name="Spannagl M."/>
            <person name="Cheung F."/>
            <person name="De Mita S."/>
            <person name="Krishnakumar V."/>
            <person name="Gundlach H."/>
            <person name="Zhou S."/>
            <person name="Mudge J."/>
            <person name="Bharti A.K."/>
            <person name="Murray J.D."/>
            <person name="Naoumkina M.A."/>
            <person name="Rosen B."/>
            <person name="Silverstein K.A."/>
            <person name="Tang H."/>
            <person name="Rombauts S."/>
            <person name="Zhao P.X."/>
            <person name="Zhou P."/>
            <person name="Barbe V."/>
            <person name="Bardou P."/>
            <person name="Bechner M."/>
            <person name="Bellec A."/>
            <person name="Berger A."/>
            <person name="Berges H."/>
            <person name="Bidwell S."/>
            <person name="Bisseling T."/>
            <person name="Choisne N."/>
            <person name="Couloux A."/>
            <person name="Denny R."/>
            <person name="Deshpande S."/>
            <person name="Dai X."/>
            <person name="Doyle J.J."/>
            <person name="Dudez A.M."/>
            <person name="Farmer A.D."/>
            <person name="Fouteau S."/>
            <person name="Franken C."/>
            <person name="Gibelin C."/>
            <person name="Gish J."/>
            <person name="Goldstein S."/>
            <person name="Gonzalez A.J."/>
            <person name="Green P.J."/>
            <person name="Hallab A."/>
            <person name="Hartog M."/>
            <person name="Hua A."/>
            <person name="Humphray S.J."/>
            <person name="Jeong D.H."/>
            <person name="Jing Y."/>
            <person name="Jocker A."/>
            <person name="Kenton S.M."/>
            <person name="Kim D.J."/>
            <person name="Klee K."/>
            <person name="Lai H."/>
            <person name="Lang C."/>
            <person name="Lin S."/>
            <person name="Macmil S.L."/>
            <person name="Magdelenat G."/>
            <person name="Matthews L."/>
            <person name="McCorrison J."/>
            <person name="Monaghan E.L."/>
            <person name="Mun J.H."/>
            <person name="Najar F.Z."/>
            <person name="Nicholson C."/>
            <person name="Noirot C."/>
            <person name="O'Bleness M."/>
            <person name="Paule C.R."/>
            <person name="Poulain J."/>
            <person name="Prion F."/>
            <person name="Qin B."/>
            <person name="Qu C."/>
            <person name="Retzel E.F."/>
            <person name="Riddle C."/>
            <person name="Sallet E."/>
            <person name="Samain S."/>
            <person name="Samson N."/>
            <person name="Sanders I."/>
            <person name="Saurat O."/>
            <person name="Scarpelli C."/>
            <person name="Schiex T."/>
            <person name="Segurens B."/>
            <person name="Severin A.J."/>
            <person name="Sherrier D.J."/>
            <person name="Shi R."/>
            <person name="Sims S."/>
            <person name="Singer S.R."/>
            <person name="Sinharoy S."/>
            <person name="Sterck L."/>
            <person name="Viollet A."/>
            <person name="Wang B.B."/>
            <person name="Wang K."/>
            <person name="Wang M."/>
            <person name="Wang X."/>
            <person name="Warfsmann J."/>
            <person name="Weissenbach J."/>
            <person name="White D.D."/>
            <person name="White J.D."/>
            <person name="Wiley G.B."/>
            <person name="Wincker P."/>
            <person name="Xing Y."/>
            <person name="Yang L."/>
            <person name="Yao Z."/>
            <person name="Ying F."/>
            <person name="Zhai J."/>
            <person name="Zhou L."/>
            <person name="Zuber A."/>
            <person name="Denarie J."/>
            <person name="Dixon R.A."/>
            <person name="May G.D."/>
            <person name="Schwartz D.C."/>
            <person name="Rogers J."/>
            <person name="Quetier F."/>
            <person name="Town C.D."/>
            <person name="Roe B.A."/>
        </authorList>
    </citation>
    <scope>NUCLEOTIDE SEQUENCE [LARGE SCALE GENOMIC DNA]</scope>
    <source>
        <strain evidence="7">A17</strain>
        <strain evidence="8 9">cv. Jemalong A17</strain>
    </source>
</reference>
<dbReference type="GO" id="GO:0003677">
    <property type="term" value="F:DNA binding"/>
    <property type="evidence" value="ECO:0007669"/>
    <property type="project" value="UniProtKB-KW"/>
</dbReference>
<organism evidence="7 9">
    <name type="scientific">Medicago truncatula</name>
    <name type="common">Barrel medic</name>
    <name type="synonym">Medicago tribuloides</name>
    <dbReference type="NCBI Taxonomy" id="3880"/>
    <lineage>
        <taxon>Eukaryota</taxon>
        <taxon>Viridiplantae</taxon>
        <taxon>Streptophyta</taxon>
        <taxon>Embryophyta</taxon>
        <taxon>Tracheophyta</taxon>
        <taxon>Spermatophyta</taxon>
        <taxon>Magnoliopsida</taxon>
        <taxon>eudicotyledons</taxon>
        <taxon>Gunneridae</taxon>
        <taxon>Pentapetalae</taxon>
        <taxon>rosids</taxon>
        <taxon>fabids</taxon>
        <taxon>Fabales</taxon>
        <taxon>Fabaceae</taxon>
        <taxon>Papilionoideae</taxon>
        <taxon>50 kb inversion clade</taxon>
        <taxon>NPAAA clade</taxon>
        <taxon>Hologalegina</taxon>
        <taxon>IRL clade</taxon>
        <taxon>Trifolieae</taxon>
        <taxon>Medicago</taxon>
    </lineage>
</organism>
<evidence type="ECO:0000313" key="7">
    <source>
        <dbReference type="EMBL" id="AES60598.1"/>
    </source>
</evidence>
<reference evidence="8" key="3">
    <citation type="submission" date="2015-04" db="UniProtKB">
        <authorList>
            <consortium name="EnsemblPlants"/>
        </authorList>
    </citation>
    <scope>IDENTIFICATION</scope>
    <source>
        <strain evidence="8">cv. Jemalong A17</strain>
    </source>
</reference>
<dbReference type="PROSITE" id="PS51032">
    <property type="entry name" value="AP2_ERF"/>
    <property type="match status" value="1"/>
</dbReference>
<evidence type="ECO:0000313" key="8">
    <source>
        <dbReference type="EnsemblPlants" id="AES60598"/>
    </source>
</evidence>
<dbReference type="CDD" id="cd00018">
    <property type="entry name" value="AP2"/>
    <property type="match status" value="1"/>
</dbReference>
<keyword evidence="4" id="KW-0804">Transcription</keyword>
<protein>
    <submittedName>
        <fullName evidence="7">AP2 domain class transcription factor</fullName>
    </submittedName>
</protein>
<evidence type="ECO:0000313" key="9">
    <source>
        <dbReference type="Proteomes" id="UP000002051"/>
    </source>
</evidence>
<gene>
    <name evidence="7" type="ordered locus">MTR_1g058800</name>
</gene>
<dbReference type="InterPro" id="IPR001471">
    <property type="entry name" value="AP2/ERF_dom"/>
</dbReference>
<feature type="domain" description="AP2/ERF" evidence="6">
    <location>
        <begin position="24"/>
        <end position="83"/>
    </location>
</feature>
<dbReference type="InterPro" id="IPR016177">
    <property type="entry name" value="DNA-bd_dom_sf"/>
</dbReference>
<comment type="subcellular location">
    <subcellularLocation>
        <location evidence="1">Nucleus</location>
    </subcellularLocation>
</comment>
<evidence type="ECO:0000256" key="4">
    <source>
        <dbReference type="ARBA" id="ARBA00023163"/>
    </source>
</evidence>
<keyword evidence="2" id="KW-0805">Transcription regulation</keyword>
<evidence type="ECO:0000256" key="3">
    <source>
        <dbReference type="ARBA" id="ARBA00023125"/>
    </source>
</evidence>
<evidence type="ECO:0000259" key="6">
    <source>
        <dbReference type="PROSITE" id="PS51032"/>
    </source>
</evidence>
<name>G7I8L2_MEDTR</name>
<evidence type="ECO:0000256" key="2">
    <source>
        <dbReference type="ARBA" id="ARBA00023015"/>
    </source>
</evidence>
<dbReference type="SUPFAM" id="SSF54171">
    <property type="entry name" value="DNA-binding domain"/>
    <property type="match status" value="1"/>
</dbReference>
<dbReference type="PaxDb" id="3880-AES60598"/>
<dbReference type="AlphaFoldDB" id="G7I8L2"/>
<dbReference type="HOGENOM" id="CLU_1828166_0_0_1"/>
<dbReference type="GO" id="GO:0003700">
    <property type="term" value="F:DNA-binding transcription factor activity"/>
    <property type="evidence" value="ECO:0007669"/>
    <property type="project" value="InterPro"/>
</dbReference>
<keyword evidence="3" id="KW-0238">DNA-binding</keyword>
<keyword evidence="5" id="KW-0539">Nucleus</keyword>
<evidence type="ECO:0000256" key="5">
    <source>
        <dbReference type="ARBA" id="ARBA00023242"/>
    </source>
</evidence>
<dbReference type="STRING" id="3880.G7I8L2"/>
<reference evidence="7 9" key="2">
    <citation type="journal article" date="2014" name="BMC Genomics">
        <title>An improved genome release (version Mt4.0) for the model legume Medicago truncatula.</title>
        <authorList>
            <person name="Tang H."/>
            <person name="Krishnakumar V."/>
            <person name="Bidwell S."/>
            <person name="Rosen B."/>
            <person name="Chan A."/>
            <person name="Zhou S."/>
            <person name="Gentzbittel L."/>
            <person name="Childs K.L."/>
            <person name="Yandell M."/>
            <person name="Gundlach H."/>
            <person name="Mayer K.F."/>
            <person name="Schwartz D.C."/>
            <person name="Town C.D."/>
        </authorList>
    </citation>
    <scope>GENOME REANNOTATION</scope>
    <source>
        <strain evidence="8 9">cv. Jemalong A17</strain>
    </source>
</reference>
<proteinExistence type="predicted"/>
<dbReference type="GO" id="GO:0005634">
    <property type="term" value="C:nucleus"/>
    <property type="evidence" value="ECO:0007669"/>
    <property type="project" value="UniProtKB-SubCell"/>
</dbReference>
<sequence length="141" mass="16293">MSLGAPLLHIQENFRKPFNSSGSNYMGVTRLDANRWEARLEKKNNNRRLIFHLGTFDTEEKASRAYDAAVKKFNGEDDLDIFQYIESYPTKEQDINHPALLHQHDDINSSAPIVLYNFKNNSVYEVGNDGNRSIADHYMKQ</sequence>
<dbReference type="EMBL" id="CM001217">
    <property type="protein sequence ID" value="AES60598.1"/>
    <property type="molecule type" value="Genomic_DNA"/>
</dbReference>
<evidence type="ECO:0000256" key="1">
    <source>
        <dbReference type="ARBA" id="ARBA00004123"/>
    </source>
</evidence>
<dbReference type="EnsemblPlants" id="AES60598">
    <property type="protein sequence ID" value="AES60598"/>
    <property type="gene ID" value="MTR_1g058800"/>
</dbReference>
<accession>G7I8L2</accession>
<dbReference type="Proteomes" id="UP000002051">
    <property type="component" value="Unassembled WGS sequence"/>
</dbReference>
<dbReference type="Pfam" id="PF00847">
    <property type="entry name" value="AP2"/>
    <property type="match status" value="1"/>
</dbReference>
<dbReference type="Gene3D" id="3.30.730.10">
    <property type="entry name" value="AP2/ERF domain"/>
    <property type="match status" value="1"/>
</dbReference>
<dbReference type="SMART" id="SM00380">
    <property type="entry name" value="AP2"/>
    <property type="match status" value="1"/>
</dbReference>